<reference evidence="1" key="1">
    <citation type="submission" date="2018-06" db="EMBL/GenBank/DDBJ databases">
        <authorList>
            <person name="Zhirakovskaya E."/>
        </authorList>
    </citation>
    <scope>NUCLEOTIDE SEQUENCE</scope>
</reference>
<evidence type="ECO:0000313" key="1">
    <source>
        <dbReference type="EMBL" id="VAX29474.1"/>
    </source>
</evidence>
<name>A0A3B1CZU6_9ZZZZ</name>
<sequence length="41" mass="4815">MIEAFKRFAMVNSSEKYMETILNAIVEAKEILNNRLEIIIK</sequence>
<protein>
    <submittedName>
        <fullName evidence="1">Uncharacterized protein</fullName>
    </submittedName>
</protein>
<proteinExistence type="predicted"/>
<dbReference type="EMBL" id="UOGD01000451">
    <property type="protein sequence ID" value="VAX29474.1"/>
    <property type="molecule type" value="Genomic_DNA"/>
</dbReference>
<dbReference type="AlphaFoldDB" id="A0A3B1CZU6"/>
<accession>A0A3B1CZU6</accession>
<organism evidence="1">
    <name type="scientific">hydrothermal vent metagenome</name>
    <dbReference type="NCBI Taxonomy" id="652676"/>
    <lineage>
        <taxon>unclassified sequences</taxon>
        <taxon>metagenomes</taxon>
        <taxon>ecological metagenomes</taxon>
    </lineage>
</organism>
<gene>
    <name evidence="1" type="ORF">MNBD_IGNAVI01-2271</name>
</gene>